<evidence type="ECO:0000256" key="1">
    <source>
        <dbReference type="ARBA" id="ARBA00004613"/>
    </source>
</evidence>
<dbReference type="InterPro" id="IPR013858">
    <property type="entry name" value="Peptidase_M10B_C"/>
</dbReference>
<evidence type="ECO:0000313" key="6">
    <source>
        <dbReference type="Proteomes" id="UP000659172"/>
    </source>
</evidence>
<dbReference type="Gene3D" id="2.150.10.10">
    <property type="entry name" value="Serralysin-like metalloprotease, C-terminal"/>
    <property type="match status" value="1"/>
</dbReference>
<keyword evidence="6" id="KW-1185">Reference proteome</keyword>
<evidence type="ECO:0000259" key="4">
    <source>
        <dbReference type="PROSITE" id="PS50268"/>
    </source>
</evidence>
<evidence type="ECO:0000256" key="3">
    <source>
        <dbReference type="ARBA" id="ARBA00022737"/>
    </source>
</evidence>
<proteinExistence type="predicted"/>
<evidence type="ECO:0000256" key="2">
    <source>
        <dbReference type="ARBA" id="ARBA00022525"/>
    </source>
</evidence>
<comment type="caution">
    <text evidence="5">The sequence shown here is derived from an EMBL/GenBank/DDBJ whole genome shotgun (WGS) entry which is preliminary data.</text>
</comment>
<dbReference type="PANTHER" id="PTHR38340">
    <property type="entry name" value="S-LAYER PROTEIN"/>
    <property type="match status" value="1"/>
</dbReference>
<evidence type="ECO:0000313" key="5">
    <source>
        <dbReference type="EMBL" id="NVP58482.1"/>
    </source>
</evidence>
<dbReference type="InterPro" id="IPR011049">
    <property type="entry name" value="Serralysin-like_metalloprot_C"/>
</dbReference>
<dbReference type="InterPro" id="IPR002126">
    <property type="entry name" value="Cadherin-like_dom"/>
</dbReference>
<dbReference type="SUPFAM" id="SSF51120">
    <property type="entry name" value="beta-Roll"/>
    <property type="match status" value="1"/>
</dbReference>
<dbReference type="Proteomes" id="UP000659172">
    <property type="component" value="Unassembled WGS sequence"/>
</dbReference>
<dbReference type="PROSITE" id="PS00330">
    <property type="entry name" value="HEMOLYSIN_CALCIUM"/>
    <property type="match status" value="1"/>
</dbReference>
<comment type="subcellular location">
    <subcellularLocation>
        <location evidence="1">Secreted</location>
    </subcellularLocation>
</comment>
<dbReference type="Pfam" id="PF08548">
    <property type="entry name" value="Peptidase_M10_C"/>
    <property type="match status" value="1"/>
</dbReference>
<dbReference type="PANTHER" id="PTHR38340:SF1">
    <property type="entry name" value="S-LAYER PROTEIN"/>
    <property type="match status" value="1"/>
</dbReference>
<dbReference type="InterPro" id="IPR050557">
    <property type="entry name" value="RTX_toxin/Mannuronan_C5-epim"/>
</dbReference>
<gene>
    <name evidence="5" type="ORF">HV823_24940</name>
</gene>
<reference evidence="5 6" key="1">
    <citation type="submission" date="2020-06" db="EMBL/GenBank/DDBJ databases">
        <title>Rhizobium sp.nov. isolated from the tomato plant.</title>
        <authorList>
            <person name="Thin K.K."/>
            <person name="Zhang X."/>
            <person name="He S."/>
        </authorList>
    </citation>
    <scope>NUCLEOTIDE SEQUENCE [LARGE SCALE GENOMIC DNA]</scope>
    <source>
        <strain evidence="5 6">DBTS2</strain>
    </source>
</reference>
<organism evidence="5 6">
    <name type="scientific">Mycoplana rhizolycopersici</name>
    <dbReference type="NCBI Taxonomy" id="2746702"/>
    <lineage>
        <taxon>Bacteria</taxon>
        <taxon>Pseudomonadati</taxon>
        <taxon>Pseudomonadota</taxon>
        <taxon>Alphaproteobacteria</taxon>
        <taxon>Hyphomicrobiales</taxon>
        <taxon>Rhizobiaceae</taxon>
        <taxon>Mycoplana</taxon>
    </lineage>
</organism>
<dbReference type="PROSITE" id="PS50268">
    <property type="entry name" value="CADHERIN_2"/>
    <property type="match status" value="1"/>
</dbReference>
<dbReference type="CDD" id="cd11304">
    <property type="entry name" value="Cadherin_repeat"/>
    <property type="match status" value="1"/>
</dbReference>
<protein>
    <submittedName>
        <fullName evidence="5">M10 family metallopeptidase C-terminal domain-containing protein</fullName>
    </submittedName>
</protein>
<keyword evidence="2" id="KW-0964">Secreted</keyword>
<dbReference type="EMBL" id="JABXYK010000026">
    <property type="protein sequence ID" value="NVP58482.1"/>
    <property type="molecule type" value="Genomic_DNA"/>
</dbReference>
<dbReference type="InterPro" id="IPR018511">
    <property type="entry name" value="Hemolysin-typ_Ca-bd_CS"/>
</dbReference>
<sequence length="314" mass="33202">MTKASFKVAVEDGNEDGSTPVAGTFNLAVTPVNDAPELVATQTLRQIAEGASTASARKVATLKISDPDGGNNKLSLAGSDAKLFEIKNGALWLKKGAKLDYETNPSLNVTVRLDDPSIGTKHEDWQTFKVAVTDVAETKRGTSGKDKLTGTSAADVLEGRGGNDVLSGGSGDDRLIGGSGVDIMTGGSGRDTFVFTSVKDSAPGQSGLVNNGGYNPLSGSDKRDIITDFVHAQDKLDLSKIDADSTRSGNQDFVWRGKNDFTGKAGEVIFRIFDEKGTENDRTIVYGDTDRDQQADFQIELTGIIGLTKGDFIL</sequence>
<feature type="domain" description="Cadherin" evidence="4">
    <location>
        <begin position="46"/>
        <end position="148"/>
    </location>
</feature>
<dbReference type="PRINTS" id="PR00313">
    <property type="entry name" value="CABNDNGRPT"/>
</dbReference>
<accession>A0ABX2QKZ7</accession>
<name>A0ABX2QKZ7_9HYPH</name>
<keyword evidence="3" id="KW-0677">Repeat</keyword>